<dbReference type="Proteomes" id="UP001597169">
    <property type="component" value="Unassembled WGS sequence"/>
</dbReference>
<protein>
    <submittedName>
        <fullName evidence="1">Uncharacterized protein</fullName>
    </submittedName>
</protein>
<dbReference type="EMBL" id="JBHTKX010000009">
    <property type="protein sequence ID" value="MFD1131367.1"/>
    <property type="molecule type" value="Genomic_DNA"/>
</dbReference>
<comment type="caution">
    <text evidence="1">The sequence shown here is derived from an EMBL/GenBank/DDBJ whole genome shotgun (WGS) entry which is preliminary data.</text>
</comment>
<keyword evidence="2" id="KW-1185">Reference proteome</keyword>
<reference evidence="2" key="1">
    <citation type="journal article" date="2019" name="Int. J. Syst. Evol. Microbiol.">
        <title>The Global Catalogue of Microorganisms (GCM) 10K type strain sequencing project: providing services to taxonomists for standard genome sequencing and annotation.</title>
        <authorList>
            <consortium name="The Broad Institute Genomics Platform"/>
            <consortium name="The Broad Institute Genome Sequencing Center for Infectious Disease"/>
            <person name="Wu L."/>
            <person name="Ma J."/>
        </authorList>
    </citation>
    <scope>NUCLEOTIDE SEQUENCE [LARGE SCALE GENOMIC DNA]</scope>
    <source>
        <strain evidence="2">CCUG 53519</strain>
    </source>
</reference>
<accession>A0ABW3Q2G6</accession>
<proteinExistence type="predicted"/>
<evidence type="ECO:0000313" key="2">
    <source>
        <dbReference type="Proteomes" id="UP001597169"/>
    </source>
</evidence>
<organism evidence="1 2">
    <name type="scientific">Paenibacillus provencensis</name>
    <dbReference type="NCBI Taxonomy" id="441151"/>
    <lineage>
        <taxon>Bacteria</taxon>
        <taxon>Bacillati</taxon>
        <taxon>Bacillota</taxon>
        <taxon>Bacilli</taxon>
        <taxon>Bacillales</taxon>
        <taxon>Paenibacillaceae</taxon>
        <taxon>Paenibacillus</taxon>
    </lineage>
</organism>
<sequence length="111" mass="12597">MCGVDFSQYPIVNDLIKTCDMDIDREHILWLNETQTEAAVLLAEMHLMCKAALSDSIPLRLRSKVSSNYYHSTINSKVHVFAANQALSDLGMTEKDLSKLYSHKRPKLNVN</sequence>
<evidence type="ECO:0000313" key="1">
    <source>
        <dbReference type="EMBL" id="MFD1131367.1"/>
    </source>
</evidence>
<name>A0ABW3Q2G6_9BACL</name>
<dbReference type="RefSeq" id="WP_090727743.1">
    <property type="nucleotide sequence ID" value="NZ_JBHTKX010000009.1"/>
</dbReference>
<gene>
    <name evidence="1" type="ORF">ACFQ3J_24925</name>
</gene>